<proteinExistence type="inferred from homology"/>
<dbReference type="PANTHER" id="PTHR31807:SF27">
    <property type="entry name" value="QWRF MOTIF-CONTAINING PROTEIN 7"/>
    <property type="match status" value="1"/>
</dbReference>
<feature type="region of interest" description="Disordered" evidence="2">
    <location>
        <begin position="1"/>
        <end position="110"/>
    </location>
</feature>
<dbReference type="GO" id="GO:0051225">
    <property type="term" value="P:spindle assembly"/>
    <property type="evidence" value="ECO:0007669"/>
    <property type="project" value="TreeGrafter"/>
</dbReference>
<organism evidence="3 4">
    <name type="scientific">Hevea brasiliensis</name>
    <name type="common">Para rubber tree</name>
    <name type="synonym">Siphonia brasiliensis</name>
    <dbReference type="NCBI Taxonomy" id="3981"/>
    <lineage>
        <taxon>Eukaryota</taxon>
        <taxon>Viridiplantae</taxon>
        <taxon>Streptophyta</taxon>
        <taxon>Embryophyta</taxon>
        <taxon>Tracheophyta</taxon>
        <taxon>Spermatophyta</taxon>
        <taxon>Magnoliopsida</taxon>
        <taxon>eudicotyledons</taxon>
        <taxon>Gunneridae</taxon>
        <taxon>Pentapetalae</taxon>
        <taxon>rosids</taxon>
        <taxon>fabids</taxon>
        <taxon>Malpighiales</taxon>
        <taxon>Euphorbiaceae</taxon>
        <taxon>Crotonoideae</taxon>
        <taxon>Micrandreae</taxon>
        <taxon>Hevea</taxon>
    </lineage>
</organism>
<reference evidence="3 4" key="1">
    <citation type="journal article" date="2020" name="Mol. Plant">
        <title>The Chromosome-Based Rubber Tree Genome Provides New Insights into Spurge Genome Evolution and Rubber Biosynthesis.</title>
        <authorList>
            <person name="Liu J."/>
            <person name="Shi C."/>
            <person name="Shi C.C."/>
            <person name="Li W."/>
            <person name="Zhang Q.J."/>
            <person name="Zhang Y."/>
            <person name="Li K."/>
            <person name="Lu H.F."/>
            <person name="Shi C."/>
            <person name="Zhu S.T."/>
            <person name="Xiao Z.Y."/>
            <person name="Nan H."/>
            <person name="Yue Y."/>
            <person name="Zhu X.G."/>
            <person name="Wu Y."/>
            <person name="Hong X.N."/>
            <person name="Fan G.Y."/>
            <person name="Tong Y."/>
            <person name="Zhang D."/>
            <person name="Mao C.L."/>
            <person name="Liu Y.L."/>
            <person name="Hao S.J."/>
            <person name="Liu W.Q."/>
            <person name="Lv M.Q."/>
            <person name="Zhang H.B."/>
            <person name="Liu Y."/>
            <person name="Hu-Tang G.R."/>
            <person name="Wang J.P."/>
            <person name="Wang J.H."/>
            <person name="Sun Y.H."/>
            <person name="Ni S.B."/>
            <person name="Chen W.B."/>
            <person name="Zhang X.C."/>
            <person name="Jiao Y.N."/>
            <person name="Eichler E.E."/>
            <person name="Li G.H."/>
            <person name="Liu X."/>
            <person name="Gao L.Z."/>
        </authorList>
    </citation>
    <scope>NUCLEOTIDE SEQUENCE [LARGE SCALE GENOMIC DNA]</scope>
    <source>
        <strain evidence="4">cv. GT1</strain>
        <tissue evidence="3">Leaf</tissue>
    </source>
</reference>
<dbReference type="GO" id="GO:0005880">
    <property type="term" value="C:nuclear microtubule"/>
    <property type="evidence" value="ECO:0007669"/>
    <property type="project" value="TreeGrafter"/>
</dbReference>
<feature type="compositionally biased region" description="Basic and acidic residues" evidence="2">
    <location>
        <begin position="66"/>
        <end position="80"/>
    </location>
</feature>
<dbReference type="Pfam" id="PF04484">
    <property type="entry name" value="QWRF"/>
    <property type="match status" value="1"/>
</dbReference>
<comment type="similarity">
    <text evidence="1">Belongs to the QWRF family.</text>
</comment>
<feature type="compositionally biased region" description="Basic residues" evidence="2">
    <location>
        <begin position="1"/>
        <end position="10"/>
    </location>
</feature>
<feature type="compositionally biased region" description="Polar residues" evidence="2">
    <location>
        <begin position="95"/>
        <end position="107"/>
    </location>
</feature>
<gene>
    <name evidence="3" type="ORF">GH714_040364</name>
</gene>
<feature type="compositionally biased region" description="Low complexity" evidence="2">
    <location>
        <begin position="36"/>
        <end position="51"/>
    </location>
</feature>
<protein>
    <recommendedName>
        <fullName evidence="5">QWRF motif-containing protein</fullName>
    </recommendedName>
</protein>
<name>A0A6A6MPN9_HEVBR</name>
<dbReference type="Proteomes" id="UP000467840">
    <property type="component" value="Chromosome 15"/>
</dbReference>
<keyword evidence="4" id="KW-1185">Reference proteome</keyword>
<dbReference type="PANTHER" id="PTHR31807">
    <property type="entry name" value="AUGMIN FAMILY MEMBER"/>
    <property type="match status" value="1"/>
</dbReference>
<feature type="compositionally biased region" description="Polar residues" evidence="2">
    <location>
        <begin position="26"/>
        <end position="35"/>
    </location>
</feature>
<evidence type="ECO:0000256" key="2">
    <source>
        <dbReference type="SAM" id="MobiDB-lite"/>
    </source>
</evidence>
<dbReference type="AlphaFoldDB" id="A0A6A6MPN9"/>
<evidence type="ECO:0000256" key="1">
    <source>
        <dbReference type="ARBA" id="ARBA00010016"/>
    </source>
</evidence>
<feature type="compositionally biased region" description="Polar residues" evidence="2">
    <location>
        <begin position="52"/>
        <end position="64"/>
    </location>
</feature>
<evidence type="ECO:0000313" key="4">
    <source>
        <dbReference type="Proteomes" id="UP000467840"/>
    </source>
</evidence>
<dbReference type="GO" id="GO:0005737">
    <property type="term" value="C:cytoplasm"/>
    <property type="evidence" value="ECO:0007669"/>
    <property type="project" value="TreeGrafter"/>
</dbReference>
<dbReference type="InterPro" id="IPR007573">
    <property type="entry name" value="QWRF"/>
</dbReference>
<accession>A0A6A6MPN9</accession>
<evidence type="ECO:0000313" key="3">
    <source>
        <dbReference type="EMBL" id="KAF2315822.1"/>
    </source>
</evidence>
<comment type="caution">
    <text evidence="3">The sequence shown here is derived from an EMBL/GenBank/DDBJ whole genome shotgun (WGS) entry which is preliminary data.</text>
</comment>
<dbReference type="EMBL" id="JAAGAX010000005">
    <property type="protein sequence ID" value="KAF2315822.1"/>
    <property type="molecule type" value="Genomic_DNA"/>
</dbReference>
<sequence>MEYPLARRHPPTPSPLSPCLFRSRSGAENNSTSTNTSQRFTSRSKSTTRSRNIPNEENIIPSSTGHKKDTNHDNCSRDGFVRFLQRGSPTPRDSPATNRPKSASRSPSAWALSPGRSLFNMFPPELPAATGGEREGKPKVDVGQLLQWRFANSRAEAVMASVRIAAEDRLFHVWLRIFNARNIILEKRMEILKMKHQMKLCQIINPQMSLLNEWAKMERKNCEAVGRLTRKLSALSVKLPLAEEVKGDVESIYRAMSTAVEVMDSIEATITKFISQVEKILYLLTELTSTLEHQKESLGDMEKIVTMVAELLNQVEDGSATTQIRQAMQPWVPSAGCRLLRDVKWALEV</sequence>
<evidence type="ECO:0008006" key="5">
    <source>
        <dbReference type="Google" id="ProtNLM"/>
    </source>
</evidence>
<dbReference type="GO" id="GO:0008017">
    <property type="term" value="F:microtubule binding"/>
    <property type="evidence" value="ECO:0007669"/>
    <property type="project" value="TreeGrafter"/>
</dbReference>